<dbReference type="EMBL" id="JAWMWH010000001">
    <property type="protein sequence ID" value="MEJ6399721.1"/>
    <property type="molecule type" value="Genomic_DNA"/>
</dbReference>
<dbReference type="Proteomes" id="UP001370590">
    <property type="component" value="Unassembled WGS sequence"/>
</dbReference>
<proteinExistence type="predicted"/>
<evidence type="ECO:0008006" key="3">
    <source>
        <dbReference type="Google" id="ProtNLM"/>
    </source>
</evidence>
<evidence type="ECO:0000313" key="1">
    <source>
        <dbReference type="EMBL" id="MEJ6399721.1"/>
    </source>
</evidence>
<organism evidence="1 2">
    <name type="scientific">Nicoliella lavandulae</name>
    <dbReference type="NCBI Taxonomy" id="3082954"/>
    <lineage>
        <taxon>Bacteria</taxon>
        <taxon>Bacillati</taxon>
        <taxon>Bacillota</taxon>
        <taxon>Bacilli</taxon>
        <taxon>Lactobacillales</taxon>
        <taxon>Lactobacillaceae</taxon>
        <taxon>Nicoliella</taxon>
    </lineage>
</organism>
<keyword evidence="2" id="KW-1185">Reference proteome</keyword>
<gene>
    <name evidence="1" type="ORF">R4146_00775</name>
</gene>
<name>A0ABU8SIJ9_9LACO</name>
<accession>A0ABU8SIJ9</accession>
<protein>
    <recommendedName>
        <fullName evidence="3">DUF5689 domain-containing protein</fullName>
    </recommendedName>
</protein>
<comment type="caution">
    <text evidence="1">The sequence shown here is derived from an EMBL/GenBank/DDBJ whole genome shotgun (WGS) entry which is preliminary data.</text>
</comment>
<sequence length="396" mass="44743">MGIVLNNLKVAAKKNQIVNVYRMDEIFFTGYVYKLDDVDEQLVLRTYDEWGMPDGMVYLDLTTVYDVEVNDSPDLKHMKRRIDLAELYQFDEIAETDLMPLNKLANLRLEILGRSYVDGQVVMITTYDGNGIAGNYKCVINSVNSEVVNITTVNKMDFADHQTRSIALSDIVTIEFLGKELTLLTKNRSLLFGPSLATQQISGGDLSVPAILDHSKKHHQLIEVESAADNGYYYIGYVVNYNSEFIIFNLVNMSGQFGGYVLLRTSMVASLFTQSDYLTLINHLVAENKAAHTFVEPVLNADREFDMTDNALLALLRQAIKLNRLVRIAQPKTHGMLGYPLEITPITNQLVFQEVDDSREGLEKPVEIHLSNIGELSFGYLEAFFIDDGLKNQREL</sequence>
<reference evidence="1 2" key="1">
    <citation type="submission" date="2023-10" db="EMBL/GenBank/DDBJ databases">
        <title>Nicoliella lavandulae sp. nov. isolated from Lavandula angustifolia flowers.</title>
        <authorList>
            <person name="Alcantara C."/>
            <person name="Zuniga M."/>
            <person name="Landete J.M."/>
            <person name="Monedero V."/>
        </authorList>
    </citation>
    <scope>NUCLEOTIDE SEQUENCE [LARGE SCALE GENOMIC DNA]</scope>
    <source>
        <strain evidence="1 2">Es01</strain>
    </source>
</reference>
<dbReference type="RefSeq" id="WP_339959564.1">
    <property type="nucleotide sequence ID" value="NZ_JAWMWH010000001.1"/>
</dbReference>
<evidence type="ECO:0000313" key="2">
    <source>
        <dbReference type="Proteomes" id="UP001370590"/>
    </source>
</evidence>